<dbReference type="PANTHER" id="PTHR21600">
    <property type="entry name" value="MITOCHONDRIAL RNA PSEUDOURIDINE SYNTHASE"/>
    <property type="match status" value="1"/>
</dbReference>
<dbReference type="InterPro" id="IPR006225">
    <property type="entry name" value="PsdUridine_synth_RluC/D"/>
</dbReference>
<feature type="domain" description="RNA-binding S4" evidence="7">
    <location>
        <begin position="36"/>
        <end position="101"/>
    </location>
</feature>
<dbReference type="PROSITE" id="PS01129">
    <property type="entry name" value="PSI_RLU"/>
    <property type="match status" value="1"/>
</dbReference>
<comment type="caution">
    <text evidence="8">The sequence shown here is derived from an EMBL/GenBank/DDBJ whole genome shotgun (WGS) entry which is preliminary data.</text>
</comment>
<dbReference type="GO" id="GO:0003723">
    <property type="term" value="F:RNA binding"/>
    <property type="evidence" value="ECO:0007669"/>
    <property type="project" value="UniProtKB-KW"/>
</dbReference>
<dbReference type="SUPFAM" id="SSF55120">
    <property type="entry name" value="Pseudouridine synthase"/>
    <property type="match status" value="1"/>
</dbReference>
<keyword evidence="3 6" id="KW-0413">Isomerase</keyword>
<dbReference type="PROSITE" id="PS50889">
    <property type="entry name" value="S4"/>
    <property type="match status" value="1"/>
</dbReference>
<dbReference type="InterPro" id="IPR002942">
    <property type="entry name" value="S4_RNA-bd"/>
</dbReference>
<reference evidence="8" key="1">
    <citation type="submission" date="2022-06" db="EMBL/GenBank/DDBJ databases">
        <title>Solitalea sp. MAHUQ-68 isolated from rhizospheric soil.</title>
        <authorList>
            <person name="Huq M.A."/>
        </authorList>
    </citation>
    <scope>NUCLEOTIDE SEQUENCE</scope>
    <source>
        <strain evidence="8">MAHUQ-68</strain>
    </source>
</reference>
<dbReference type="Gene3D" id="3.30.2350.10">
    <property type="entry name" value="Pseudouridine synthase"/>
    <property type="match status" value="1"/>
</dbReference>
<dbReference type="EC" id="5.4.99.-" evidence="6"/>
<dbReference type="GO" id="GO:0000455">
    <property type="term" value="P:enzyme-directed rRNA pseudouridine synthesis"/>
    <property type="evidence" value="ECO:0007669"/>
    <property type="project" value="UniProtKB-ARBA"/>
</dbReference>
<sequence length="351" mass="40521">MLENEEYSEEEFNEPEGAGDLFEHFRIVVDKGQSLLRIDKFLMNRLENASRNRIQNSIDAGNVLVNEKVIKASYKVKPEDVISVVMPHPPRDTEVYPENLPINIVYEDDDLLVVNKEAGMVVHPGYGNYNGTLVNALVYHFQQLPTLPGNDGRPGLVHRIDKDTSGLLLISRNERSMTYLARQFFDHSITRKYIALVWGDIAEDGTVTGYIGRSVKDRRVQDVYDSEEKGKWSVTHYRVLERLNYVTLIECELETGRTHQIRAHMKSIGHPLFNDETYGGDKILKGTVFGKYKQFVENCFELLPRQALHAQTLGFIHPTTKKYIHFETQLPEDFKSALEKWRKYSAQREEE</sequence>
<dbReference type="InterPro" id="IPR050188">
    <property type="entry name" value="RluA_PseudoU_synthase"/>
</dbReference>
<evidence type="ECO:0000256" key="3">
    <source>
        <dbReference type="ARBA" id="ARBA00023235"/>
    </source>
</evidence>
<dbReference type="AlphaFoldDB" id="A0A9X2JBQ7"/>
<dbReference type="Pfam" id="PF00849">
    <property type="entry name" value="PseudoU_synth_2"/>
    <property type="match status" value="1"/>
</dbReference>
<gene>
    <name evidence="8" type="ORF">NF867_05025</name>
</gene>
<dbReference type="InterPro" id="IPR006145">
    <property type="entry name" value="PsdUridine_synth_RsuA/RluA"/>
</dbReference>
<dbReference type="FunFam" id="3.30.2350.10:FF:000006">
    <property type="entry name" value="Pseudouridine synthase"/>
    <property type="match status" value="1"/>
</dbReference>
<dbReference type="InterPro" id="IPR006224">
    <property type="entry name" value="PsdUridine_synth_RluA-like_CS"/>
</dbReference>
<dbReference type="NCBIfam" id="TIGR00005">
    <property type="entry name" value="rluA_subfam"/>
    <property type="match status" value="1"/>
</dbReference>
<dbReference type="InterPro" id="IPR036986">
    <property type="entry name" value="S4_RNA-bd_sf"/>
</dbReference>
<evidence type="ECO:0000313" key="8">
    <source>
        <dbReference type="EMBL" id="MCO4292223.1"/>
    </source>
</evidence>
<dbReference type="RefSeq" id="WP_252586506.1">
    <property type="nucleotide sequence ID" value="NZ_JAMWYS010000024.1"/>
</dbReference>
<dbReference type="PANTHER" id="PTHR21600:SF44">
    <property type="entry name" value="RIBOSOMAL LARGE SUBUNIT PSEUDOURIDINE SYNTHASE D"/>
    <property type="match status" value="1"/>
</dbReference>
<dbReference type="Proteomes" id="UP001155182">
    <property type="component" value="Unassembled WGS sequence"/>
</dbReference>
<dbReference type="GO" id="GO:0120159">
    <property type="term" value="F:rRNA pseudouridine synthase activity"/>
    <property type="evidence" value="ECO:0007669"/>
    <property type="project" value="UniProtKB-ARBA"/>
</dbReference>
<dbReference type="EMBL" id="JAMWYS010000024">
    <property type="protein sequence ID" value="MCO4292223.1"/>
    <property type="molecule type" value="Genomic_DNA"/>
</dbReference>
<keyword evidence="2 5" id="KW-0694">RNA-binding</keyword>
<comment type="catalytic activity">
    <reaction evidence="6">
        <text>a uridine in RNA = a pseudouridine in RNA</text>
        <dbReference type="Rhea" id="RHEA:48348"/>
        <dbReference type="Rhea" id="RHEA-COMP:12068"/>
        <dbReference type="Rhea" id="RHEA-COMP:12069"/>
        <dbReference type="ChEBI" id="CHEBI:65314"/>
        <dbReference type="ChEBI" id="CHEBI:65315"/>
    </reaction>
</comment>
<dbReference type="Gene3D" id="3.10.290.10">
    <property type="entry name" value="RNA-binding S4 domain"/>
    <property type="match status" value="1"/>
</dbReference>
<evidence type="ECO:0000256" key="6">
    <source>
        <dbReference type="RuleBase" id="RU362028"/>
    </source>
</evidence>
<accession>A0A9X2JBQ7</accession>
<organism evidence="8 9">
    <name type="scientific">Solitalea agri</name>
    <dbReference type="NCBI Taxonomy" id="2953739"/>
    <lineage>
        <taxon>Bacteria</taxon>
        <taxon>Pseudomonadati</taxon>
        <taxon>Bacteroidota</taxon>
        <taxon>Sphingobacteriia</taxon>
        <taxon>Sphingobacteriales</taxon>
        <taxon>Sphingobacteriaceae</taxon>
        <taxon>Solitalea</taxon>
    </lineage>
</organism>
<dbReference type="SMART" id="SM00363">
    <property type="entry name" value="S4"/>
    <property type="match status" value="1"/>
</dbReference>
<protein>
    <recommendedName>
        <fullName evidence="6">Pseudouridine synthase</fullName>
        <ecNumber evidence="6">5.4.99.-</ecNumber>
    </recommendedName>
</protein>
<dbReference type="FunFam" id="3.10.290.10:FF:000016">
    <property type="entry name" value="Pseudouridine synthase"/>
    <property type="match status" value="1"/>
</dbReference>
<proteinExistence type="inferred from homology"/>
<name>A0A9X2JBQ7_9SPHI</name>
<evidence type="ECO:0000313" key="9">
    <source>
        <dbReference type="Proteomes" id="UP001155182"/>
    </source>
</evidence>
<dbReference type="SUPFAM" id="SSF55174">
    <property type="entry name" value="Alpha-L RNA-binding motif"/>
    <property type="match status" value="1"/>
</dbReference>
<comment type="function">
    <text evidence="6">Responsible for synthesis of pseudouridine from uracil.</text>
</comment>
<evidence type="ECO:0000256" key="1">
    <source>
        <dbReference type="ARBA" id="ARBA00010876"/>
    </source>
</evidence>
<dbReference type="InterPro" id="IPR020103">
    <property type="entry name" value="PsdUridine_synth_cat_dom_sf"/>
</dbReference>
<dbReference type="Pfam" id="PF01479">
    <property type="entry name" value="S4"/>
    <property type="match status" value="1"/>
</dbReference>
<feature type="active site" evidence="4">
    <location>
        <position position="161"/>
    </location>
</feature>
<dbReference type="CDD" id="cd02869">
    <property type="entry name" value="PseudoU_synth_RluA_like"/>
    <property type="match status" value="1"/>
</dbReference>
<comment type="similarity">
    <text evidence="1 6">Belongs to the pseudouridine synthase RluA family.</text>
</comment>
<evidence type="ECO:0000256" key="2">
    <source>
        <dbReference type="ARBA" id="ARBA00022884"/>
    </source>
</evidence>
<evidence type="ECO:0000259" key="7">
    <source>
        <dbReference type="SMART" id="SM00363"/>
    </source>
</evidence>
<evidence type="ECO:0000256" key="5">
    <source>
        <dbReference type="PROSITE-ProRule" id="PRU00182"/>
    </source>
</evidence>
<dbReference type="CDD" id="cd00165">
    <property type="entry name" value="S4"/>
    <property type="match status" value="1"/>
</dbReference>
<keyword evidence="9" id="KW-1185">Reference proteome</keyword>
<evidence type="ECO:0000256" key="4">
    <source>
        <dbReference type="PIRSR" id="PIRSR606225-1"/>
    </source>
</evidence>